<name>A0A4Y2TIM4_ARAVE</name>
<reference evidence="1 2" key="1">
    <citation type="journal article" date="2019" name="Sci. Rep.">
        <title>Orb-weaving spider Araneus ventricosus genome elucidates the spidroin gene catalogue.</title>
        <authorList>
            <person name="Kono N."/>
            <person name="Nakamura H."/>
            <person name="Ohtoshi R."/>
            <person name="Moran D.A.P."/>
            <person name="Shinohara A."/>
            <person name="Yoshida Y."/>
            <person name="Fujiwara M."/>
            <person name="Mori M."/>
            <person name="Tomita M."/>
            <person name="Arakawa K."/>
        </authorList>
    </citation>
    <scope>NUCLEOTIDE SEQUENCE [LARGE SCALE GENOMIC DNA]</scope>
</reference>
<evidence type="ECO:0000313" key="1">
    <source>
        <dbReference type="EMBL" id="GBN99880.1"/>
    </source>
</evidence>
<dbReference type="PANTHER" id="PTHR46601:SF1">
    <property type="entry name" value="ADF-H DOMAIN-CONTAINING PROTEIN"/>
    <property type="match status" value="1"/>
</dbReference>
<proteinExistence type="predicted"/>
<organism evidence="1 2">
    <name type="scientific">Araneus ventricosus</name>
    <name type="common">Orbweaver spider</name>
    <name type="synonym">Epeira ventricosa</name>
    <dbReference type="NCBI Taxonomy" id="182803"/>
    <lineage>
        <taxon>Eukaryota</taxon>
        <taxon>Metazoa</taxon>
        <taxon>Ecdysozoa</taxon>
        <taxon>Arthropoda</taxon>
        <taxon>Chelicerata</taxon>
        <taxon>Arachnida</taxon>
        <taxon>Araneae</taxon>
        <taxon>Araneomorphae</taxon>
        <taxon>Entelegynae</taxon>
        <taxon>Araneoidea</taxon>
        <taxon>Araneidae</taxon>
        <taxon>Araneus</taxon>
    </lineage>
</organism>
<dbReference type="EMBL" id="BGPR01028617">
    <property type="protein sequence ID" value="GBN99880.1"/>
    <property type="molecule type" value="Genomic_DNA"/>
</dbReference>
<protein>
    <submittedName>
        <fullName evidence="1">Uncharacterized protein</fullName>
    </submittedName>
</protein>
<comment type="caution">
    <text evidence="1">The sequence shown here is derived from an EMBL/GenBank/DDBJ whole genome shotgun (WGS) entry which is preliminary data.</text>
</comment>
<gene>
    <name evidence="1" type="ORF">AVEN_215033_1</name>
</gene>
<dbReference type="PANTHER" id="PTHR46601">
    <property type="entry name" value="ULP_PROTEASE DOMAIN-CONTAINING PROTEIN"/>
    <property type="match status" value="1"/>
</dbReference>
<evidence type="ECO:0000313" key="2">
    <source>
        <dbReference type="Proteomes" id="UP000499080"/>
    </source>
</evidence>
<dbReference type="Proteomes" id="UP000499080">
    <property type="component" value="Unassembled WGS sequence"/>
</dbReference>
<accession>A0A4Y2TIM4</accession>
<dbReference type="AlphaFoldDB" id="A0A4Y2TIM4"/>
<sequence>MNTVINGNIKNYKQCLPKVLSNPSTIDCNIWGNVFTVQVKLRRYNLERILCYESTTQYKNKKNFLNSFFHEEDFKVKGECYFLVTKHGKGSCEGIGDSIRRLAPCASLQWPYKNQTRTPGQLFEWIVKNITKVDFAYLTQEEYTESELFLKSHLDQALAIQGTKQYHAFIIKTTPTLLVKYFSYDLQGWEKEVSKYPNKLKLEDMSGYITTVYEGNWWLGYVLQKNEEFD</sequence>
<keyword evidence="2" id="KW-1185">Reference proteome</keyword>